<dbReference type="EMBL" id="AP023189">
    <property type="protein sequence ID" value="BCG25582.1"/>
    <property type="molecule type" value="Genomic_DNA"/>
</dbReference>
<dbReference type="Gene3D" id="3.40.190.290">
    <property type="match status" value="1"/>
</dbReference>
<gene>
    <name evidence="6" type="ORF">TUM18999_37730</name>
    <name evidence="7" type="ORF">TUM20286_41630</name>
</gene>
<evidence type="ECO:0000256" key="4">
    <source>
        <dbReference type="ARBA" id="ARBA00023163"/>
    </source>
</evidence>
<evidence type="ECO:0000256" key="3">
    <source>
        <dbReference type="ARBA" id="ARBA00023125"/>
    </source>
</evidence>
<dbReference type="InterPro" id="IPR036388">
    <property type="entry name" value="WH-like_DNA-bd_sf"/>
</dbReference>
<feature type="domain" description="HTH lysR-type" evidence="5">
    <location>
        <begin position="1"/>
        <end position="59"/>
    </location>
</feature>
<dbReference type="GO" id="GO:0003700">
    <property type="term" value="F:DNA-binding transcription factor activity"/>
    <property type="evidence" value="ECO:0007669"/>
    <property type="project" value="InterPro"/>
</dbReference>
<dbReference type="PROSITE" id="PS50931">
    <property type="entry name" value="HTH_LYSR"/>
    <property type="match status" value="1"/>
</dbReference>
<reference evidence="6 8" key="1">
    <citation type="submission" date="2020-05" db="EMBL/GenBank/DDBJ databases">
        <title>Characterization of novel class B3 metallo-beta-lactamase from novel Pseudomonas species.</title>
        <authorList>
            <person name="Yamada K."/>
            <person name="Aoki K."/>
            <person name="Ishii Y."/>
        </authorList>
    </citation>
    <scope>NUCLEOTIDE SEQUENCE [LARGE SCALE GENOMIC DNA]</scope>
    <source>
        <strain evidence="6 8">TUM18999</strain>
        <strain evidence="7 9">TUM20286</strain>
    </source>
</reference>
<keyword evidence="2" id="KW-0805">Transcription regulation</keyword>
<evidence type="ECO:0000313" key="8">
    <source>
        <dbReference type="Proteomes" id="UP000509383"/>
    </source>
</evidence>
<evidence type="ECO:0000313" key="6">
    <source>
        <dbReference type="EMBL" id="BCG25582.1"/>
    </source>
</evidence>
<dbReference type="InterPro" id="IPR000847">
    <property type="entry name" value="LysR_HTH_N"/>
</dbReference>
<dbReference type="SUPFAM" id="SSF46785">
    <property type="entry name" value="Winged helix' DNA-binding domain"/>
    <property type="match status" value="1"/>
</dbReference>
<dbReference type="Proteomes" id="UP000509383">
    <property type="component" value="Chromosome"/>
</dbReference>
<organism evidence="6 8">
    <name type="scientific">Pseudomonas tohonis</name>
    <dbReference type="NCBI Taxonomy" id="2725477"/>
    <lineage>
        <taxon>Bacteria</taxon>
        <taxon>Pseudomonadati</taxon>
        <taxon>Pseudomonadota</taxon>
        <taxon>Gammaproteobacteria</taxon>
        <taxon>Pseudomonadales</taxon>
        <taxon>Pseudomonadaceae</taxon>
        <taxon>Pseudomonas</taxon>
    </lineage>
</organism>
<dbReference type="Proteomes" id="UP001054892">
    <property type="component" value="Unassembled WGS sequence"/>
</dbReference>
<dbReference type="AlphaFoldDB" id="A0A6J4E6W9"/>
<keyword evidence="4" id="KW-0804">Transcription</keyword>
<dbReference type="Gene3D" id="1.10.10.10">
    <property type="entry name" value="Winged helix-like DNA-binding domain superfamily/Winged helix DNA-binding domain"/>
    <property type="match status" value="1"/>
</dbReference>
<dbReference type="InterPro" id="IPR058163">
    <property type="entry name" value="LysR-type_TF_proteobact-type"/>
</dbReference>
<comment type="similarity">
    <text evidence="1">Belongs to the LysR transcriptional regulatory family.</text>
</comment>
<keyword evidence="3" id="KW-0238">DNA-binding</keyword>
<keyword evidence="9" id="KW-1185">Reference proteome</keyword>
<dbReference type="PANTHER" id="PTHR30537:SF72">
    <property type="entry name" value="LYSR FAMILY TRANSCRIPTIONAL REGULATOR"/>
    <property type="match status" value="1"/>
</dbReference>
<dbReference type="RefSeq" id="WP_173178278.1">
    <property type="nucleotide sequence ID" value="NZ_AP023189.1"/>
</dbReference>
<dbReference type="KEGG" id="ptw:TUM18999_37730"/>
<dbReference type="InterPro" id="IPR005119">
    <property type="entry name" value="LysR_subst-bd"/>
</dbReference>
<dbReference type="CDD" id="cd08422">
    <property type="entry name" value="PBP2_CrgA_like"/>
    <property type="match status" value="1"/>
</dbReference>
<dbReference type="SUPFAM" id="SSF53850">
    <property type="entry name" value="Periplasmic binding protein-like II"/>
    <property type="match status" value="1"/>
</dbReference>
<name>A0A6J4E6W9_9PSED</name>
<dbReference type="FunFam" id="1.10.10.10:FF:000001">
    <property type="entry name" value="LysR family transcriptional regulator"/>
    <property type="match status" value="1"/>
</dbReference>
<dbReference type="Pfam" id="PF00126">
    <property type="entry name" value="HTH_1"/>
    <property type="match status" value="1"/>
</dbReference>
<proteinExistence type="inferred from homology"/>
<dbReference type="GO" id="GO:0006351">
    <property type="term" value="P:DNA-templated transcription"/>
    <property type="evidence" value="ECO:0007669"/>
    <property type="project" value="TreeGrafter"/>
</dbReference>
<dbReference type="InterPro" id="IPR036390">
    <property type="entry name" value="WH_DNA-bd_sf"/>
</dbReference>
<evidence type="ECO:0000256" key="2">
    <source>
        <dbReference type="ARBA" id="ARBA00023015"/>
    </source>
</evidence>
<dbReference type="PANTHER" id="PTHR30537">
    <property type="entry name" value="HTH-TYPE TRANSCRIPTIONAL REGULATOR"/>
    <property type="match status" value="1"/>
</dbReference>
<evidence type="ECO:0000313" key="7">
    <source>
        <dbReference type="EMBL" id="GJN54411.1"/>
    </source>
</evidence>
<dbReference type="EMBL" id="BQKM01000011">
    <property type="protein sequence ID" value="GJN54411.1"/>
    <property type="molecule type" value="Genomic_DNA"/>
</dbReference>
<protein>
    <submittedName>
        <fullName evidence="6">Transcriptional regulator</fullName>
    </submittedName>
</protein>
<evidence type="ECO:0000256" key="1">
    <source>
        <dbReference type="ARBA" id="ARBA00009437"/>
    </source>
</evidence>
<evidence type="ECO:0000259" key="5">
    <source>
        <dbReference type="PROSITE" id="PS50931"/>
    </source>
</evidence>
<evidence type="ECO:0000313" key="9">
    <source>
        <dbReference type="Proteomes" id="UP001054892"/>
    </source>
</evidence>
<sequence length="315" mass="33928">METLNSIECFVRSAEAGSFAEAARRLGLTPAAVGKNVAKLETGLGVRLFQRSTRSLKLTEAGERFLAEVSGGLATIQGAVANLASAGGQPAGNLKVSMGLMFGREYIVPLLADFLARYPAIVPDWHFDNRQVDLIGEGFDIGIGGGFELPQGVIARQIGPGHRVLLAAPGYFDDRPRPQVPADLAQHDGILLRSPQTGRVRNWVLLNEAGDQAPIDLRPRALMSDPEAACHAARMGLGITLVSTVHAVHFIERGELQRVLPDWHVQTDPLCIYFSAQKLLPAKTRVFIDHVVQAFREQGLAERFSAQGPACGGRG</sequence>
<dbReference type="Pfam" id="PF03466">
    <property type="entry name" value="LysR_substrate"/>
    <property type="match status" value="1"/>
</dbReference>
<accession>A0A6J4E6W9</accession>
<dbReference type="GO" id="GO:0043565">
    <property type="term" value="F:sequence-specific DNA binding"/>
    <property type="evidence" value="ECO:0007669"/>
    <property type="project" value="TreeGrafter"/>
</dbReference>